<protein>
    <recommendedName>
        <fullName evidence="4">Transposase</fullName>
    </recommendedName>
</protein>
<gene>
    <name evidence="2" type="ORF">D1869_10970</name>
</gene>
<reference evidence="2 3" key="1">
    <citation type="submission" date="2019-10" db="EMBL/GenBank/DDBJ databases">
        <title>Genome Sequences from Six Type Strain Members of the Archaeal Family Sulfolobaceae: Acidianus ambivalens, Acidianus infernus, Metallosphaera prunae, Stygiolobus azoricus, Sulfolobus metallicus, and Sulfurisphaera ohwakuensis.</title>
        <authorList>
            <person name="Counts J.A."/>
            <person name="Kelly R.M."/>
        </authorList>
    </citation>
    <scope>NUCLEOTIDE SEQUENCE [LARGE SCALE GENOMIC DNA]</scope>
    <source>
        <strain evidence="2 3">TA-1</strain>
    </source>
</reference>
<evidence type="ECO:0000313" key="2">
    <source>
        <dbReference type="EMBL" id="QGR17641.1"/>
    </source>
</evidence>
<dbReference type="KEGG" id="soh:D1869_10970"/>
<evidence type="ECO:0000256" key="1">
    <source>
        <dbReference type="SAM" id="Phobius"/>
    </source>
</evidence>
<dbReference type="EMBL" id="CP045484">
    <property type="protein sequence ID" value="QGR17641.1"/>
    <property type="molecule type" value="Genomic_DNA"/>
</dbReference>
<name>A0A650CIE6_SULOH</name>
<accession>A0A650CIE6</accession>
<keyword evidence="1" id="KW-1133">Transmembrane helix</keyword>
<sequence length="106" mass="12630">MKIKRQYCIVRMKRNMSKGEREELDKLVKLAEEGETVVSKYSVPNYLNTPREVWKWLKSNNLVESFNSLMVRRRFGKSHSPWRILQIVRAIAYNLFINCLITVIIL</sequence>
<evidence type="ECO:0008006" key="4">
    <source>
        <dbReference type="Google" id="ProtNLM"/>
    </source>
</evidence>
<keyword evidence="3" id="KW-1185">Reference proteome</keyword>
<keyword evidence="1" id="KW-0472">Membrane</keyword>
<dbReference type="AlphaFoldDB" id="A0A650CIE6"/>
<keyword evidence="1" id="KW-0812">Transmembrane</keyword>
<proteinExistence type="predicted"/>
<evidence type="ECO:0000313" key="3">
    <source>
        <dbReference type="Proteomes" id="UP000427373"/>
    </source>
</evidence>
<feature type="transmembrane region" description="Helical" evidence="1">
    <location>
        <begin position="82"/>
        <end position="105"/>
    </location>
</feature>
<dbReference type="Proteomes" id="UP000427373">
    <property type="component" value="Chromosome"/>
</dbReference>
<organism evidence="2 3">
    <name type="scientific">Sulfurisphaera ohwakuensis</name>
    <dbReference type="NCBI Taxonomy" id="69656"/>
    <lineage>
        <taxon>Archaea</taxon>
        <taxon>Thermoproteota</taxon>
        <taxon>Thermoprotei</taxon>
        <taxon>Sulfolobales</taxon>
        <taxon>Sulfolobaceae</taxon>
        <taxon>Sulfurisphaera</taxon>
    </lineage>
</organism>